<evidence type="ECO:0000313" key="1">
    <source>
        <dbReference type="EMBL" id="GMT03808.1"/>
    </source>
</evidence>
<keyword evidence="2" id="KW-1185">Reference proteome</keyword>
<dbReference type="GO" id="GO:0047617">
    <property type="term" value="F:fatty acyl-CoA hydrolase activity"/>
    <property type="evidence" value="ECO:0007669"/>
    <property type="project" value="InterPro"/>
</dbReference>
<comment type="caution">
    <text evidence="1">The sequence shown here is derived from an EMBL/GenBank/DDBJ whole genome shotgun (WGS) entry which is preliminary data.</text>
</comment>
<protein>
    <submittedName>
        <fullName evidence="1">Uncharacterized protein</fullName>
    </submittedName>
</protein>
<dbReference type="GO" id="GO:0005782">
    <property type="term" value="C:peroxisomal matrix"/>
    <property type="evidence" value="ECO:0007669"/>
    <property type="project" value="TreeGrafter"/>
</dbReference>
<dbReference type="GO" id="GO:0006637">
    <property type="term" value="P:acyl-CoA metabolic process"/>
    <property type="evidence" value="ECO:0007669"/>
    <property type="project" value="InterPro"/>
</dbReference>
<dbReference type="EMBL" id="BTSX01000006">
    <property type="protein sequence ID" value="GMT03808.1"/>
    <property type="molecule type" value="Genomic_DNA"/>
</dbReference>
<dbReference type="AlphaFoldDB" id="A0AAV5UBK3"/>
<name>A0AAV5UBK3_9BILA</name>
<dbReference type="InterPro" id="IPR003703">
    <property type="entry name" value="Acyl_CoA_thio"/>
</dbReference>
<feature type="non-terminal residue" evidence="1">
    <location>
        <position position="1"/>
    </location>
</feature>
<organism evidence="1 2">
    <name type="scientific">Pristionchus entomophagus</name>
    <dbReference type="NCBI Taxonomy" id="358040"/>
    <lineage>
        <taxon>Eukaryota</taxon>
        <taxon>Metazoa</taxon>
        <taxon>Ecdysozoa</taxon>
        <taxon>Nematoda</taxon>
        <taxon>Chromadorea</taxon>
        <taxon>Rhabditida</taxon>
        <taxon>Rhabditina</taxon>
        <taxon>Diplogasteromorpha</taxon>
        <taxon>Diplogasteroidea</taxon>
        <taxon>Neodiplogasteridae</taxon>
        <taxon>Pristionchus</taxon>
    </lineage>
</organism>
<dbReference type="PANTHER" id="PTHR11066:SF48">
    <property type="entry name" value="ACYL-COA THIOESTERASE II"/>
    <property type="match status" value="1"/>
</dbReference>
<dbReference type="GO" id="GO:0009062">
    <property type="term" value="P:fatty acid catabolic process"/>
    <property type="evidence" value="ECO:0007669"/>
    <property type="project" value="TreeGrafter"/>
</dbReference>
<proteinExistence type="predicted"/>
<dbReference type="InterPro" id="IPR042171">
    <property type="entry name" value="Acyl-CoA_hotdog"/>
</dbReference>
<dbReference type="PANTHER" id="PTHR11066">
    <property type="entry name" value="ACYL-COA THIOESTERASE"/>
    <property type="match status" value="1"/>
</dbReference>
<gene>
    <name evidence="1" type="ORF">PENTCL1PPCAC_25982</name>
</gene>
<reference evidence="1" key="1">
    <citation type="submission" date="2023-10" db="EMBL/GenBank/DDBJ databases">
        <title>Genome assembly of Pristionchus species.</title>
        <authorList>
            <person name="Yoshida K."/>
            <person name="Sommer R.J."/>
        </authorList>
    </citation>
    <scope>NUCLEOTIDE SEQUENCE</scope>
    <source>
        <strain evidence="1">RS0144</strain>
    </source>
</reference>
<dbReference type="Proteomes" id="UP001432027">
    <property type="component" value="Unassembled WGS sequence"/>
</dbReference>
<dbReference type="Gene3D" id="2.40.160.210">
    <property type="entry name" value="Acyl-CoA thioesterase, double hotdog domain"/>
    <property type="match status" value="1"/>
</dbReference>
<evidence type="ECO:0000313" key="2">
    <source>
        <dbReference type="Proteomes" id="UP001432027"/>
    </source>
</evidence>
<sequence length="173" mass="19926">AKTSIPRQFKLRNFDYGKIASIFAYQNEKLVGMVHVRYTKDPDHLDSSSFLCPDHIGSPLKYPRAEELLPTMESRRKTVMTELCKFLLEYRPLESPLYPFNCEDRMSIWLRIKPDHQDDLKPNDGQLVVLFISNFSILQVGSEIYEKSKVQISSGASLPHSVWIHDADLDPLA</sequence>
<accession>A0AAV5UBK3</accession>